<dbReference type="AlphaFoldDB" id="A0A2R6WSH2"/>
<organism evidence="1 2">
    <name type="scientific">Marchantia polymorpha</name>
    <name type="common">Common liverwort</name>
    <name type="synonym">Marchantia aquatica</name>
    <dbReference type="NCBI Taxonomy" id="3197"/>
    <lineage>
        <taxon>Eukaryota</taxon>
        <taxon>Viridiplantae</taxon>
        <taxon>Streptophyta</taxon>
        <taxon>Embryophyta</taxon>
        <taxon>Marchantiophyta</taxon>
        <taxon>Marchantiopsida</taxon>
        <taxon>Marchantiidae</taxon>
        <taxon>Marchantiales</taxon>
        <taxon>Marchantiaceae</taxon>
        <taxon>Marchantia</taxon>
    </lineage>
</organism>
<gene>
    <name evidence="1" type="ORF">MARPO_0061s0062</name>
</gene>
<accession>A0A2R6WSH2</accession>
<sequence>MYVQEKDGKRLDSLMDKANLWVPQREGIFAPDVCQRAHGPNPDCGTLRFSGNHISSQTRLQGSQFPPFGTSFTPHSIFGSRCTWHEKTQYRIEWNSLNPRAEGNIHSDS</sequence>
<proteinExistence type="predicted"/>
<name>A0A2R6WSH2_MARPO</name>
<reference evidence="2" key="1">
    <citation type="journal article" date="2017" name="Cell">
        <title>Insights into land plant evolution garnered from the Marchantia polymorpha genome.</title>
        <authorList>
            <person name="Bowman J.L."/>
            <person name="Kohchi T."/>
            <person name="Yamato K.T."/>
            <person name="Jenkins J."/>
            <person name="Shu S."/>
            <person name="Ishizaki K."/>
            <person name="Yamaoka S."/>
            <person name="Nishihama R."/>
            <person name="Nakamura Y."/>
            <person name="Berger F."/>
            <person name="Adam C."/>
            <person name="Aki S.S."/>
            <person name="Althoff F."/>
            <person name="Araki T."/>
            <person name="Arteaga-Vazquez M.A."/>
            <person name="Balasubrmanian S."/>
            <person name="Barry K."/>
            <person name="Bauer D."/>
            <person name="Boehm C.R."/>
            <person name="Briginshaw L."/>
            <person name="Caballero-Perez J."/>
            <person name="Catarino B."/>
            <person name="Chen F."/>
            <person name="Chiyoda S."/>
            <person name="Chovatia M."/>
            <person name="Davies K.M."/>
            <person name="Delmans M."/>
            <person name="Demura T."/>
            <person name="Dierschke T."/>
            <person name="Dolan L."/>
            <person name="Dorantes-Acosta A.E."/>
            <person name="Eklund D.M."/>
            <person name="Florent S.N."/>
            <person name="Flores-Sandoval E."/>
            <person name="Fujiyama A."/>
            <person name="Fukuzawa H."/>
            <person name="Galik B."/>
            <person name="Grimanelli D."/>
            <person name="Grimwood J."/>
            <person name="Grossniklaus U."/>
            <person name="Hamada T."/>
            <person name="Haseloff J."/>
            <person name="Hetherington A.J."/>
            <person name="Higo A."/>
            <person name="Hirakawa Y."/>
            <person name="Hundley H.N."/>
            <person name="Ikeda Y."/>
            <person name="Inoue K."/>
            <person name="Inoue S.I."/>
            <person name="Ishida S."/>
            <person name="Jia Q."/>
            <person name="Kakita M."/>
            <person name="Kanazawa T."/>
            <person name="Kawai Y."/>
            <person name="Kawashima T."/>
            <person name="Kennedy M."/>
            <person name="Kinose K."/>
            <person name="Kinoshita T."/>
            <person name="Kohara Y."/>
            <person name="Koide E."/>
            <person name="Komatsu K."/>
            <person name="Kopischke S."/>
            <person name="Kubo M."/>
            <person name="Kyozuka J."/>
            <person name="Lagercrantz U."/>
            <person name="Lin S.S."/>
            <person name="Lindquist E."/>
            <person name="Lipzen A.M."/>
            <person name="Lu C.W."/>
            <person name="De Luna E."/>
            <person name="Martienssen R.A."/>
            <person name="Minamino N."/>
            <person name="Mizutani M."/>
            <person name="Mizutani M."/>
            <person name="Mochizuki N."/>
            <person name="Monte I."/>
            <person name="Mosher R."/>
            <person name="Nagasaki H."/>
            <person name="Nakagami H."/>
            <person name="Naramoto S."/>
            <person name="Nishitani K."/>
            <person name="Ohtani M."/>
            <person name="Okamoto T."/>
            <person name="Okumura M."/>
            <person name="Phillips J."/>
            <person name="Pollak B."/>
            <person name="Reinders A."/>
            <person name="Rovekamp M."/>
            <person name="Sano R."/>
            <person name="Sawa S."/>
            <person name="Schmid M.W."/>
            <person name="Shirakawa M."/>
            <person name="Solano R."/>
            <person name="Spunde A."/>
            <person name="Suetsugu N."/>
            <person name="Sugano S."/>
            <person name="Sugiyama A."/>
            <person name="Sun R."/>
            <person name="Suzuki Y."/>
            <person name="Takenaka M."/>
            <person name="Takezawa D."/>
            <person name="Tomogane H."/>
            <person name="Tsuzuki M."/>
            <person name="Ueda T."/>
            <person name="Umeda M."/>
            <person name="Ward J.M."/>
            <person name="Watanabe Y."/>
            <person name="Yazaki K."/>
            <person name="Yokoyama R."/>
            <person name="Yoshitake Y."/>
            <person name="Yotsui I."/>
            <person name="Zachgo S."/>
            <person name="Schmutz J."/>
        </authorList>
    </citation>
    <scope>NUCLEOTIDE SEQUENCE [LARGE SCALE GENOMIC DNA]</scope>
    <source>
        <strain evidence="2">Tak-1</strain>
    </source>
</reference>
<evidence type="ECO:0000313" key="2">
    <source>
        <dbReference type="Proteomes" id="UP000244005"/>
    </source>
</evidence>
<dbReference type="Gramene" id="Mp1g24600.1">
    <property type="protein sequence ID" value="Mp1g24600.1.cds1"/>
    <property type="gene ID" value="Mp1g24600"/>
</dbReference>
<evidence type="ECO:0000313" key="1">
    <source>
        <dbReference type="EMBL" id="PTQ36805.1"/>
    </source>
</evidence>
<protein>
    <submittedName>
        <fullName evidence="1">Uncharacterized protein</fullName>
    </submittedName>
</protein>
<dbReference type="Proteomes" id="UP000244005">
    <property type="component" value="Unassembled WGS sequence"/>
</dbReference>
<keyword evidence="2" id="KW-1185">Reference proteome</keyword>
<dbReference type="EMBL" id="KZ772733">
    <property type="protein sequence ID" value="PTQ36805.1"/>
    <property type="molecule type" value="Genomic_DNA"/>
</dbReference>